<evidence type="ECO:0000313" key="3">
    <source>
        <dbReference type="Proteomes" id="UP000658131"/>
    </source>
</evidence>
<accession>A0ABR7NNA0</accession>
<dbReference type="Proteomes" id="UP000658131">
    <property type="component" value="Unassembled WGS sequence"/>
</dbReference>
<sequence>MLKAVYLETHSTDPYYNLAFEEYVLTHRTVGDCLML</sequence>
<keyword evidence="3" id="KW-1185">Reference proteome</keyword>
<name>A0ABR7NNA0_9FIRM</name>
<gene>
    <name evidence="1" type="ORF">H8717_12580</name>
    <name evidence="2" type="ORF">H8717_16080</name>
</gene>
<feature type="non-terminal residue" evidence="2">
    <location>
        <position position="36"/>
    </location>
</feature>
<reference evidence="2 3" key="1">
    <citation type="submission" date="2020-08" db="EMBL/GenBank/DDBJ databases">
        <title>Genome public.</title>
        <authorList>
            <person name="Liu C."/>
            <person name="Sun Q."/>
        </authorList>
    </citation>
    <scope>NUCLEOTIDE SEQUENCE [LARGE SCALE GENOMIC DNA]</scope>
    <source>
        <strain evidence="2 3">BX1</strain>
    </source>
</reference>
<proteinExistence type="predicted"/>
<organism evidence="2 3">
    <name type="scientific">Yanshouia hominis</name>
    <dbReference type="NCBI Taxonomy" id="2763673"/>
    <lineage>
        <taxon>Bacteria</taxon>
        <taxon>Bacillati</taxon>
        <taxon>Bacillota</taxon>
        <taxon>Clostridia</taxon>
        <taxon>Eubacteriales</taxon>
        <taxon>Oscillospiraceae</taxon>
        <taxon>Yanshouia</taxon>
    </lineage>
</organism>
<comment type="caution">
    <text evidence="2">The sequence shown here is derived from an EMBL/GenBank/DDBJ whole genome shotgun (WGS) entry which is preliminary data.</text>
</comment>
<keyword evidence="2" id="KW-0436">Ligase</keyword>
<evidence type="ECO:0000313" key="2">
    <source>
        <dbReference type="EMBL" id="MBC8577895.1"/>
    </source>
</evidence>
<dbReference type="EMBL" id="JACRTB010000025">
    <property type="protein sequence ID" value="MBC8577239.1"/>
    <property type="molecule type" value="Genomic_DNA"/>
</dbReference>
<dbReference type="GO" id="GO:0016874">
    <property type="term" value="F:ligase activity"/>
    <property type="evidence" value="ECO:0007669"/>
    <property type="project" value="UniProtKB-KW"/>
</dbReference>
<dbReference type="EMBL" id="JACRTB010000071">
    <property type="protein sequence ID" value="MBC8577895.1"/>
    <property type="molecule type" value="Genomic_DNA"/>
</dbReference>
<evidence type="ECO:0000313" key="1">
    <source>
        <dbReference type="EMBL" id="MBC8577239.1"/>
    </source>
</evidence>
<protein>
    <submittedName>
        <fullName evidence="2">Lipoate--protein ligase</fullName>
    </submittedName>
</protein>